<evidence type="ECO:0000256" key="2">
    <source>
        <dbReference type="ARBA" id="ARBA00007647"/>
    </source>
</evidence>
<evidence type="ECO:0000256" key="3">
    <source>
        <dbReference type="ARBA" id="ARBA00022676"/>
    </source>
</evidence>
<evidence type="ECO:0000313" key="10">
    <source>
        <dbReference type="Proteomes" id="UP001151752"/>
    </source>
</evidence>
<dbReference type="Proteomes" id="UP001151752">
    <property type="component" value="Chromosome 1"/>
</dbReference>
<dbReference type="EMBL" id="JAPFFM010000016">
    <property type="protein sequence ID" value="KAJ6702042.1"/>
    <property type="molecule type" value="Genomic_DNA"/>
</dbReference>
<keyword evidence="10" id="KW-1185">Reference proteome</keyword>
<dbReference type="PANTHER" id="PTHR21461:SF12">
    <property type="entry name" value="GALACTAN BETA-1,4-GALACTOSYLTRANSFERASE GALS2"/>
    <property type="match status" value="1"/>
</dbReference>
<evidence type="ECO:0000256" key="6">
    <source>
        <dbReference type="ARBA" id="ARBA00022989"/>
    </source>
</evidence>
<dbReference type="Pfam" id="PF01697">
    <property type="entry name" value="Glyco_transf_92"/>
    <property type="match status" value="1"/>
</dbReference>
<evidence type="ECO:0000256" key="8">
    <source>
        <dbReference type="RuleBase" id="RU366017"/>
    </source>
</evidence>
<dbReference type="AlphaFoldDB" id="A0A9Q0Q8N9"/>
<evidence type="ECO:0000256" key="1">
    <source>
        <dbReference type="ARBA" id="ARBA00004167"/>
    </source>
</evidence>
<comment type="subcellular location">
    <subcellularLocation>
        <location evidence="1">Membrane</location>
        <topology evidence="1">Single-pass membrane protein</topology>
    </subcellularLocation>
</comment>
<dbReference type="GO" id="GO:0016020">
    <property type="term" value="C:membrane"/>
    <property type="evidence" value="ECO:0007669"/>
    <property type="project" value="UniProtKB-SubCell"/>
</dbReference>
<comment type="similarity">
    <text evidence="2 8">Belongs to the glycosyltransferase 92 family.</text>
</comment>
<reference evidence="9" key="2">
    <citation type="journal article" date="2023" name="Int. J. Mol. Sci.">
        <title>De Novo Assembly and Annotation of 11 Diverse Shrub Willow (Salix) Genomes Reveals Novel Gene Organization in Sex-Linked Regions.</title>
        <authorList>
            <person name="Hyden B."/>
            <person name="Feng K."/>
            <person name="Yates T.B."/>
            <person name="Jawdy S."/>
            <person name="Cereghino C."/>
            <person name="Smart L.B."/>
            <person name="Muchero W."/>
        </authorList>
    </citation>
    <scope>NUCLEOTIDE SEQUENCE</scope>
    <source>
        <tissue evidence="9">Shoot tip</tissue>
    </source>
</reference>
<protein>
    <recommendedName>
        <fullName evidence="8">Glycosyltransferase family 92 protein</fullName>
        <ecNumber evidence="8">2.4.1.-</ecNumber>
    </recommendedName>
</protein>
<evidence type="ECO:0000313" key="9">
    <source>
        <dbReference type="EMBL" id="KAJ6702042.1"/>
    </source>
</evidence>
<dbReference type="EC" id="2.4.1.-" evidence="8"/>
<accession>A0A9Q0Q8N9</accession>
<comment type="caution">
    <text evidence="9">The sequence shown here is derived from an EMBL/GenBank/DDBJ whole genome shotgun (WGS) entry which is preliminary data.</text>
</comment>
<evidence type="ECO:0000256" key="7">
    <source>
        <dbReference type="ARBA" id="ARBA00023136"/>
    </source>
</evidence>
<dbReference type="InterPro" id="IPR008166">
    <property type="entry name" value="Glyco_transf_92"/>
</dbReference>
<keyword evidence="5" id="KW-0812">Transmembrane</keyword>
<dbReference type="GO" id="GO:0016757">
    <property type="term" value="F:glycosyltransferase activity"/>
    <property type="evidence" value="ECO:0007669"/>
    <property type="project" value="UniProtKB-UniRule"/>
</dbReference>
<keyword evidence="7" id="KW-0472">Membrane</keyword>
<proteinExistence type="inferred from homology"/>
<evidence type="ECO:0000256" key="4">
    <source>
        <dbReference type="ARBA" id="ARBA00022679"/>
    </source>
</evidence>
<evidence type="ECO:0000256" key="5">
    <source>
        <dbReference type="ARBA" id="ARBA00022692"/>
    </source>
</evidence>
<dbReference type="PANTHER" id="PTHR21461">
    <property type="entry name" value="GLYCOSYLTRANSFERASE FAMILY 92 PROTEIN"/>
    <property type="match status" value="1"/>
</dbReference>
<keyword evidence="4 8" id="KW-0808">Transferase</keyword>
<reference evidence="9" key="1">
    <citation type="submission" date="2022-11" db="EMBL/GenBank/DDBJ databases">
        <authorList>
            <person name="Hyden B.L."/>
            <person name="Feng K."/>
            <person name="Yates T."/>
            <person name="Jawdy S."/>
            <person name="Smart L.B."/>
            <person name="Muchero W."/>
        </authorList>
    </citation>
    <scope>NUCLEOTIDE SEQUENCE</scope>
    <source>
        <tissue evidence="9">Shoot tip</tissue>
    </source>
</reference>
<organism evidence="9 10">
    <name type="scientific">Salix koriyanagi</name>
    <dbReference type="NCBI Taxonomy" id="2511006"/>
    <lineage>
        <taxon>Eukaryota</taxon>
        <taxon>Viridiplantae</taxon>
        <taxon>Streptophyta</taxon>
        <taxon>Embryophyta</taxon>
        <taxon>Tracheophyta</taxon>
        <taxon>Spermatophyta</taxon>
        <taxon>Magnoliopsida</taxon>
        <taxon>eudicotyledons</taxon>
        <taxon>Gunneridae</taxon>
        <taxon>Pentapetalae</taxon>
        <taxon>rosids</taxon>
        <taxon>fabids</taxon>
        <taxon>Malpighiales</taxon>
        <taxon>Salicaceae</taxon>
        <taxon>Saliceae</taxon>
        <taxon>Salix</taxon>
    </lineage>
</organism>
<gene>
    <name evidence="9" type="ORF">OIU74_013243</name>
</gene>
<sequence length="157" mass="17770">MLPDWGYGHVYTVVVVNCTFSEAVNSENSGGKLFLEASTSGAGDKNLNITDRFEVLNESPGDINMSLLVQSLKYDYLYCGSSLYGGLSPQRVREWIAYHVRLFGKRSHFVIHDAGGVHEEVLEVLKPWMELGYVTLQDIKEQERFDGYYHNQSHGCK</sequence>
<keyword evidence="6" id="KW-1133">Transmembrane helix</keyword>
<name>A0A9Q0Q8N9_9ROSI</name>
<dbReference type="GO" id="GO:0005737">
    <property type="term" value="C:cytoplasm"/>
    <property type="evidence" value="ECO:0007669"/>
    <property type="project" value="TreeGrafter"/>
</dbReference>
<keyword evidence="3 8" id="KW-0328">Glycosyltransferase</keyword>